<dbReference type="GO" id="GO:0003677">
    <property type="term" value="F:DNA binding"/>
    <property type="evidence" value="ECO:0007669"/>
    <property type="project" value="InterPro"/>
</dbReference>
<sequence length="132" mass="14460">MTLYYVTMTATMSMPQAKINAQDIVAANVNLMITARHLQKKDLANALGLAPQTIARKLRSEITWTINETQAAADFLNTDVATLLNPDLSSAELRGDNKKPRGGLTTPRLFVKDLYRSSLVAGHGFEPWTSGL</sequence>
<dbReference type="Proteomes" id="UP000468842">
    <property type="component" value="Unassembled WGS sequence"/>
</dbReference>
<dbReference type="Pfam" id="PF08667">
    <property type="entry name" value="BetR"/>
    <property type="match status" value="1"/>
</dbReference>
<dbReference type="InterPro" id="IPR001387">
    <property type="entry name" value="Cro/C1-type_HTH"/>
</dbReference>
<reference evidence="5 6" key="1">
    <citation type="journal article" date="2019" name="Nat. Med.">
        <title>A library of human gut bacterial isolates paired with longitudinal multiomics data enables mechanistic microbiome research.</title>
        <authorList>
            <person name="Poyet M."/>
            <person name="Groussin M."/>
            <person name="Gibbons S.M."/>
            <person name="Avila-Pacheco J."/>
            <person name="Jiang X."/>
            <person name="Kearney S.M."/>
            <person name="Perrotta A.R."/>
            <person name="Berdy B."/>
            <person name="Zhao S."/>
            <person name="Lieberman T.D."/>
            <person name="Swanson P.K."/>
            <person name="Smith M."/>
            <person name="Roesemann S."/>
            <person name="Alexander J.E."/>
            <person name="Rich S.A."/>
            <person name="Livny J."/>
            <person name="Vlamakis H."/>
            <person name="Clish C."/>
            <person name="Bullock K."/>
            <person name="Deik A."/>
            <person name="Scott J."/>
            <person name="Pierce K.A."/>
            <person name="Xavier R.J."/>
            <person name="Alm E.J."/>
        </authorList>
    </citation>
    <scope>NUCLEOTIDE SEQUENCE [LARGE SCALE GENOMIC DNA]</scope>
    <source>
        <strain evidence="4 7">BIOML-A37</strain>
        <strain evidence="3 6">BIOML-A55</strain>
        <strain evidence="2 5">BIOML-A65</strain>
    </source>
</reference>
<dbReference type="AlphaFoldDB" id="A0A6I1DPL9"/>
<proteinExistence type="predicted"/>
<dbReference type="Proteomes" id="UP000430971">
    <property type="component" value="Unassembled WGS sequence"/>
</dbReference>
<protein>
    <recommendedName>
        <fullName evidence="1">Transcription regulator BetR N-terminal domain-containing protein</fullName>
    </recommendedName>
</protein>
<dbReference type="EMBL" id="WDRC01000026">
    <property type="protein sequence ID" value="KAB7357428.1"/>
    <property type="molecule type" value="Genomic_DNA"/>
</dbReference>
<accession>A0A6I1DPL9</accession>
<dbReference type="InterPro" id="IPR010982">
    <property type="entry name" value="Lambda_DNA-bd_dom_sf"/>
</dbReference>
<name>A0A6I1DPL9_BIFLN</name>
<evidence type="ECO:0000313" key="5">
    <source>
        <dbReference type="Proteomes" id="UP000430971"/>
    </source>
</evidence>
<evidence type="ECO:0000313" key="4">
    <source>
        <dbReference type="EMBL" id="KAB7397303.1"/>
    </source>
</evidence>
<feature type="domain" description="Transcription regulator BetR N-terminal" evidence="1">
    <location>
        <begin position="22"/>
        <end position="89"/>
    </location>
</feature>
<dbReference type="SUPFAM" id="SSF47413">
    <property type="entry name" value="lambda repressor-like DNA-binding domains"/>
    <property type="match status" value="1"/>
</dbReference>
<comment type="caution">
    <text evidence="2">The sequence shown here is derived from an EMBL/GenBank/DDBJ whole genome shotgun (WGS) entry which is preliminary data.</text>
</comment>
<organism evidence="2 5">
    <name type="scientific">Bifidobacterium longum</name>
    <dbReference type="NCBI Taxonomy" id="216816"/>
    <lineage>
        <taxon>Bacteria</taxon>
        <taxon>Bacillati</taxon>
        <taxon>Actinomycetota</taxon>
        <taxon>Actinomycetes</taxon>
        <taxon>Bifidobacteriales</taxon>
        <taxon>Bifidobacteriaceae</taxon>
        <taxon>Bifidobacterium</taxon>
    </lineage>
</organism>
<dbReference type="EMBL" id="WDQK01000001">
    <property type="protein sequence ID" value="KAB7397303.1"/>
    <property type="molecule type" value="Genomic_DNA"/>
</dbReference>
<dbReference type="CDD" id="cd00093">
    <property type="entry name" value="HTH_XRE"/>
    <property type="match status" value="1"/>
</dbReference>
<dbReference type="Gene3D" id="1.10.260.40">
    <property type="entry name" value="lambda repressor-like DNA-binding domains"/>
    <property type="match status" value="1"/>
</dbReference>
<evidence type="ECO:0000313" key="7">
    <source>
        <dbReference type="Proteomes" id="UP000468842"/>
    </source>
</evidence>
<evidence type="ECO:0000313" key="3">
    <source>
        <dbReference type="EMBL" id="KAB7357428.1"/>
    </source>
</evidence>
<dbReference type="Proteomes" id="UP000460881">
    <property type="component" value="Unassembled WGS sequence"/>
</dbReference>
<dbReference type="InterPro" id="IPR013975">
    <property type="entry name" value="Tscrpt_reg_BetR_N"/>
</dbReference>
<evidence type="ECO:0000313" key="2">
    <source>
        <dbReference type="EMBL" id="KAB7339460.1"/>
    </source>
</evidence>
<evidence type="ECO:0000313" key="6">
    <source>
        <dbReference type="Proteomes" id="UP000460881"/>
    </source>
</evidence>
<gene>
    <name evidence="4" type="ORF">GBB40_00650</name>
    <name evidence="3" type="ORF">GBB63_09320</name>
    <name evidence="2" type="ORF">GBB73_02325</name>
</gene>
<evidence type="ECO:0000259" key="1">
    <source>
        <dbReference type="Pfam" id="PF08667"/>
    </source>
</evidence>
<dbReference type="EMBL" id="WDRM01000004">
    <property type="protein sequence ID" value="KAB7339460.1"/>
    <property type="molecule type" value="Genomic_DNA"/>
</dbReference>
<dbReference type="RefSeq" id="WP_118088624.1">
    <property type="nucleotide sequence ID" value="NZ_JAHPYR010000010.1"/>
</dbReference>